<accession>A0A9Y3VI23</accession>
<dbReference type="GO" id="GO:0016020">
    <property type="term" value="C:membrane"/>
    <property type="evidence" value="ECO:0007669"/>
    <property type="project" value="GOC"/>
</dbReference>
<dbReference type="CTD" id="794185"/>
<evidence type="ECO:0000256" key="5">
    <source>
        <dbReference type="ARBA" id="ARBA00023157"/>
    </source>
</evidence>
<dbReference type="PANTHER" id="PTHR11480:SF3">
    <property type="entry name" value="BCDNA.GH08312"/>
    <property type="match status" value="1"/>
</dbReference>
<feature type="domain" description="Saposin B-type" evidence="8">
    <location>
        <begin position="140"/>
        <end position="221"/>
    </location>
</feature>
<evidence type="ECO:0000256" key="3">
    <source>
        <dbReference type="ARBA" id="ARBA00022729"/>
    </source>
</evidence>
<evidence type="ECO:0000256" key="4">
    <source>
        <dbReference type="ARBA" id="ARBA00022737"/>
    </source>
</evidence>
<evidence type="ECO:0000256" key="6">
    <source>
        <dbReference type="ARBA" id="ARBA00023180"/>
    </source>
</evidence>
<dbReference type="InterPro" id="IPR007856">
    <property type="entry name" value="SapB_1"/>
</dbReference>
<dbReference type="InterPro" id="IPR051428">
    <property type="entry name" value="Sphingo_Act-Surfact_Prot"/>
</dbReference>
<dbReference type="Proteomes" id="UP000695023">
    <property type="component" value="Unplaced"/>
</dbReference>
<dbReference type="PANTHER" id="PTHR11480">
    <property type="entry name" value="SAPOSIN-RELATED"/>
    <property type="match status" value="1"/>
</dbReference>
<organism evidence="9 10">
    <name type="scientific">Pundamilia nyererei</name>
    <dbReference type="NCBI Taxonomy" id="303518"/>
    <lineage>
        <taxon>Eukaryota</taxon>
        <taxon>Metazoa</taxon>
        <taxon>Chordata</taxon>
        <taxon>Craniata</taxon>
        <taxon>Vertebrata</taxon>
        <taxon>Euteleostomi</taxon>
        <taxon>Actinopterygii</taxon>
        <taxon>Neopterygii</taxon>
        <taxon>Teleostei</taxon>
        <taxon>Neoteleostei</taxon>
        <taxon>Acanthomorphata</taxon>
        <taxon>Ovalentaria</taxon>
        <taxon>Cichlomorphae</taxon>
        <taxon>Cichliformes</taxon>
        <taxon>Cichlidae</taxon>
        <taxon>African cichlids</taxon>
        <taxon>Pseudocrenilabrinae</taxon>
        <taxon>Haplochromini</taxon>
        <taxon>Pundamilia</taxon>
    </lineage>
</organism>
<name>A0A9Y3VI23_9CICH</name>
<keyword evidence="4" id="KW-0677">Repeat</keyword>
<feature type="signal peptide" evidence="7">
    <location>
        <begin position="1"/>
        <end position="18"/>
    </location>
</feature>
<dbReference type="Pfam" id="PF03489">
    <property type="entry name" value="SapB_2"/>
    <property type="match status" value="2"/>
</dbReference>
<proteinExistence type="predicted"/>
<keyword evidence="2" id="KW-0964">Secreted</keyword>
<dbReference type="PROSITE" id="PS50015">
    <property type="entry name" value="SAP_B"/>
    <property type="match status" value="2"/>
</dbReference>
<evidence type="ECO:0000256" key="2">
    <source>
        <dbReference type="ARBA" id="ARBA00022525"/>
    </source>
</evidence>
<reference evidence="10" key="1">
    <citation type="submission" date="2025-08" db="UniProtKB">
        <authorList>
            <consortium name="RefSeq"/>
        </authorList>
    </citation>
    <scope>IDENTIFICATION</scope>
</reference>
<dbReference type="InterPro" id="IPR008138">
    <property type="entry name" value="SapB_2"/>
</dbReference>
<dbReference type="SMART" id="SM00741">
    <property type="entry name" value="SapB"/>
    <property type="match status" value="2"/>
</dbReference>
<dbReference type="AlphaFoldDB" id="A0A9Y3VI23"/>
<dbReference type="Gene3D" id="1.10.225.10">
    <property type="entry name" value="Saposin-like"/>
    <property type="match status" value="2"/>
</dbReference>
<dbReference type="InterPro" id="IPR011001">
    <property type="entry name" value="Saposin-like"/>
</dbReference>
<dbReference type="InterPro" id="IPR008139">
    <property type="entry name" value="SaposinB_dom"/>
</dbReference>
<dbReference type="Pfam" id="PF05184">
    <property type="entry name" value="SapB_1"/>
    <property type="match status" value="1"/>
</dbReference>
<dbReference type="GO" id="GO:0006665">
    <property type="term" value="P:sphingolipid metabolic process"/>
    <property type="evidence" value="ECO:0007669"/>
    <property type="project" value="InterPro"/>
</dbReference>
<dbReference type="RefSeq" id="XP_005735342.1">
    <property type="nucleotide sequence ID" value="XM_005735285.1"/>
</dbReference>
<sequence length="263" mass="29133">MALLTFALLLSIALQGCALTYSSGGLESFPEELKTGDVCQDCTKIFELLVDMLSNADLQKKIMNGIESVCALMHGPAANLCKQEVEKMFPLAINFVTSILKPAEVCKILGLCSSCDKEQMLSYFAQEALQAAVTSDNVKPSTECSFCTFLIKTLEGLLPKERTEEAVVKLLEEICHILPASYRNQCETVIDKVSRTVLDAILAYATPQAICHLMHFCKGEESLLLDPCTLTTYRCRDVKTALKCGTLFYCHKFAWKPLNYNTI</sequence>
<dbReference type="InterPro" id="IPR008373">
    <property type="entry name" value="Saposin"/>
</dbReference>
<keyword evidence="9" id="KW-1185">Reference proteome</keyword>
<dbReference type="GO" id="GO:0005764">
    <property type="term" value="C:lysosome"/>
    <property type="evidence" value="ECO:0007669"/>
    <property type="project" value="InterPro"/>
</dbReference>
<feature type="domain" description="Saposin B-type" evidence="8">
    <location>
        <begin position="35"/>
        <end position="116"/>
    </location>
</feature>
<gene>
    <name evidence="10" type="primary">sftpba</name>
</gene>
<evidence type="ECO:0000256" key="1">
    <source>
        <dbReference type="ARBA" id="ARBA00004613"/>
    </source>
</evidence>
<feature type="chain" id="PRO_5041463802" evidence="7">
    <location>
        <begin position="19"/>
        <end position="263"/>
    </location>
</feature>
<evidence type="ECO:0000313" key="9">
    <source>
        <dbReference type="Proteomes" id="UP000695023"/>
    </source>
</evidence>
<dbReference type="SUPFAM" id="SSF47862">
    <property type="entry name" value="Saposin"/>
    <property type="match status" value="2"/>
</dbReference>
<evidence type="ECO:0000256" key="7">
    <source>
        <dbReference type="SAM" id="SignalP"/>
    </source>
</evidence>
<protein>
    <submittedName>
        <fullName evidence="10">Proactivator polypeptide</fullName>
    </submittedName>
</protein>
<dbReference type="PRINTS" id="PR01797">
    <property type="entry name" value="SAPOSIN"/>
</dbReference>
<evidence type="ECO:0000313" key="10">
    <source>
        <dbReference type="RefSeq" id="XP_005735342.1"/>
    </source>
</evidence>
<keyword evidence="3 7" id="KW-0732">Signal</keyword>
<comment type="subcellular location">
    <subcellularLocation>
        <location evidence="1">Secreted</location>
    </subcellularLocation>
</comment>
<dbReference type="InterPro" id="IPR003119">
    <property type="entry name" value="SAP_A"/>
</dbReference>
<dbReference type="GO" id="GO:0005576">
    <property type="term" value="C:extracellular region"/>
    <property type="evidence" value="ECO:0007669"/>
    <property type="project" value="UniProtKB-SubCell"/>
</dbReference>
<evidence type="ECO:0000259" key="8">
    <source>
        <dbReference type="PROSITE" id="PS50015"/>
    </source>
</evidence>
<keyword evidence="6" id="KW-0325">Glycoprotein</keyword>
<dbReference type="Pfam" id="PF02199">
    <property type="entry name" value="SapA"/>
    <property type="match status" value="1"/>
</dbReference>
<keyword evidence="5" id="KW-1015">Disulfide bond</keyword>